<evidence type="ECO:0000313" key="4">
    <source>
        <dbReference type="EMBL" id="MBB1062457.1"/>
    </source>
</evidence>
<comment type="caution">
    <text evidence="5">The sequence shown here is derived from an EMBL/GenBank/DDBJ whole genome shotgun (WGS) entry which is preliminary data.</text>
</comment>
<proteinExistence type="inferred from homology"/>
<gene>
    <name evidence="5" type="ORF">H5R63_02125</name>
    <name evidence="4" type="ORF">H5R64_01345</name>
</gene>
<dbReference type="PANTHER" id="PTHR43673">
    <property type="entry name" value="NAD(P)H NITROREDUCTASE YDGI-RELATED"/>
    <property type="match status" value="1"/>
</dbReference>
<evidence type="ECO:0000259" key="3">
    <source>
        <dbReference type="Pfam" id="PF00881"/>
    </source>
</evidence>
<dbReference type="EMBL" id="JACIUZ010000019">
    <property type="protein sequence ID" value="MBB1062457.1"/>
    <property type="molecule type" value="Genomic_DNA"/>
</dbReference>
<evidence type="ECO:0000256" key="1">
    <source>
        <dbReference type="ARBA" id="ARBA00007118"/>
    </source>
</evidence>
<evidence type="ECO:0000256" key="2">
    <source>
        <dbReference type="ARBA" id="ARBA00023002"/>
    </source>
</evidence>
<name>A0A7W3YC42_9LACO</name>
<dbReference type="RefSeq" id="WP_182580509.1">
    <property type="nucleotide sequence ID" value="NZ_JACIUY010000044.1"/>
</dbReference>
<reference evidence="6 7" key="1">
    <citation type="submission" date="2020-07" db="EMBL/GenBank/DDBJ databases">
        <title>Description of Limosilactobacillus balticus sp. nov., Limosilactobacillus agrestis sp. nov., Limosilactobacillus albertensis sp. nov., Limosilactobacillus rudii sp. nov., Limosilactobacillus fastidiosus sp. nov., five novel Limosilactobacillus species isolated from the vertebrate gastrointestinal tract, and proposal of 6 subspecies of Limosilactobacillus reuteri adapted to the gastrointestinal tract of specific vertebrate hosts.</title>
        <authorList>
            <person name="Li F."/>
            <person name="Cheng C."/>
            <person name="Zheng J."/>
            <person name="Quevedo R.M."/>
            <person name="Li J."/>
            <person name="Roos S."/>
            <person name="Gaenzle M.G."/>
            <person name="Walter J."/>
        </authorList>
    </citation>
    <scope>NUCLEOTIDE SEQUENCE [LARGE SCALE GENOMIC DNA]</scope>
    <source>
        <strain evidence="5 6">WF-MA3-C</strain>
        <strain evidence="4 7">WF-MO7-1</strain>
    </source>
</reference>
<evidence type="ECO:0000313" key="7">
    <source>
        <dbReference type="Proteomes" id="UP000544052"/>
    </source>
</evidence>
<dbReference type="InterPro" id="IPR000415">
    <property type="entry name" value="Nitroreductase-like"/>
</dbReference>
<dbReference type="InterPro" id="IPR029479">
    <property type="entry name" value="Nitroreductase"/>
</dbReference>
<evidence type="ECO:0000313" key="5">
    <source>
        <dbReference type="EMBL" id="MBB1085592.1"/>
    </source>
</evidence>
<organism evidence="5 6">
    <name type="scientific">Limosilactobacillus fastidiosus</name>
    <dbReference type="NCBI Taxonomy" id="2759855"/>
    <lineage>
        <taxon>Bacteria</taxon>
        <taxon>Bacillati</taxon>
        <taxon>Bacillota</taxon>
        <taxon>Bacilli</taxon>
        <taxon>Lactobacillales</taxon>
        <taxon>Lactobacillaceae</taxon>
        <taxon>Limosilactobacillus</taxon>
    </lineage>
</organism>
<dbReference type="PANTHER" id="PTHR43673:SF10">
    <property type="entry name" value="NADH DEHYDROGENASE_NAD(P)H NITROREDUCTASE XCC3605-RELATED"/>
    <property type="match status" value="1"/>
</dbReference>
<dbReference type="SUPFAM" id="SSF55469">
    <property type="entry name" value="FMN-dependent nitroreductase-like"/>
    <property type="match status" value="1"/>
</dbReference>
<dbReference type="GO" id="GO:0016491">
    <property type="term" value="F:oxidoreductase activity"/>
    <property type="evidence" value="ECO:0007669"/>
    <property type="project" value="UniProtKB-KW"/>
</dbReference>
<protein>
    <submittedName>
        <fullName evidence="5">Nitroreductase</fullName>
    </submittedName>
</protein>
<comment type="similarity">
    <text evidence="1">Belongs to the nitroreductase family.</text>
</comment>
<dbReference type="Gene3D" id="3.40.109.10">
    <property type="entry name" value="NADH Oxidase"/>
    <property type="match status" value="1"/>
</dbReference>
<dbReference type="CDD" id="cd02136">
    <property type="entry name" value="PnbA_NfnB-like"/>
    <property type="match status" value="1"/>
</dbReference>
<dbReference type="AlphaFoldDB" id="A0A7W3YC42"/>
<dbReference type="Proteomes" id="UP000544052">
    <property type="component" value="Unassembled WGS sequence"/>
</dbReference>
<keyword evidence="2" id="KW-0560">Oxidoreductase</keyword>
<evidence type="ECO:0000313" key="6">
    <source>
        <dbReference type="Proteomes" id="UP000518255"/>
    </source>
</evidence>
<dbReference type="EMBL" id="JACIUY010000044">
    <property type="protein sequence ID" value="MBB1085592.1"/>
    <property type="molecule type" value="Genomic_DNA"/>
</dbReference>
<accession>A0A7W3YC42</accession>
<feature type="domain" description="Nitroreductase" evidence="3">
    <location>
        <begin position="8"/>
        <end position="194"/>
    </location>
</feature>
<dbReference type="Pfam" id="PF00881">
    <property type="entry name" value="Nitroreductase"/>
    <property type="match status" value="1"/>
</dbReference>
<sequence length="224" mass="25782">MKLTEAINFRHSTRRFTDRPVEQDVIKKIVQLAQRAPSWVNSQPWQVYCAMGDSLAQIKTAYHKEELAGNHGHPDLAVMSRDDWSPETQENMKKWRHGIVHHFETFDEAHDQMTTASNTLYNSPVILYITIPLASPDWSIFDAGAFAENIMLVATDQGLNSIPTYNSVRFPEILHRLLNVPEDERFIVGISLGYEDKSKINSYRSERRPLGEILHFCDLKITQD</sequence>
<dbReference type="Proteomes" id="UP000518255">
    <property type="component" value="Unassembled WGS sequence"/>
</dbReference>
<keyword evidence="7" id="KW-1185">Reference proteome</keyword>